<accession>A0A1J5SCW3</accession>
<name>A0A1J5SCW3_9ZZZZ</name>
<keyword evidence="2" id="KW-0472">Membrane</keyword>
<dbReference type="PANTHER" id="PTHR34351:SF1">
    <property type="entry name" value="SLR1927 PROTEIN"/>
    <property type="match status" value="1"/>
</dbReference>
<sequence>MLATFRKLFRNWAFRRGVETGTLVLNQRRIYIVPSSQGFGFAFVLVMMLLGDINYNLSLGYILTFLLATTAGMSMLHAFRNMAQLEIHAGYVESVFAGERAKFVFHFNNPGRLDRHHLHLHDDDGHHTVFDLPSQRSTQVELAIPAPRRGWLDSGRLTLYTRYPLGLFYAWTYIHFDVRCLVYPKPSASQPLPSASVQDGVGKVTAAGDEDFSGLRNYAAGDAMPRIAWKALAREQGLQVKQFSAFQGQELWLDWSLLPDIGPEAKLELLTRWVLDADALGLMYGLRLPQGEVPLRHGGTEPSGTGTAPGQLLPQHGAAHRAECLRRLALYGLGET</sequence>
<comment type="caution">
    <text evidence="3">The sequence shown here is derived from an EMBL/GenBank/DDBJ whole genome shotgun (WGS) entry which is preliminary data.</text>
</comment>
<evidence type="ECO:0000256" key="2">
    <source>
        <dbReference type="SAM" id="Phobius"/>
    </source>
</evidence>
<organism evidence="3">
    <name type="scientific">mine drainage metagenome</name>
    <dbReference type="NCBI Taxonomy" id="410659"/>
    <lineage>
        <taxon>unclassified sequences</taxon>
        <taxon>metagenomes</taxon>
        <taxon>ecological metagenomes</taxon>
    </lineage>
</organism>
<dbReference type="AlphaFoldDB" id="A0A1J5SCW3"/>
<feature type="region of interest" description="Disordered" evidence="1">
    <location>
        <begin position="293"/>
        <end position="313"/>
    </location>
</feature>
<dbReference type="EMBL" id="MLJW01000079">
    <property type="protein sequence ID" value="OIR01888.1"/>
    <property type="molecule type" value="Genomic_DNA"/>
</dbReference>
<reference evidence="3" key="1">
    <citation type="submission" date="2016-10" db="EMBL/GenBank/DDBJ databases">
        <title>Sequence of Gallionella enrichment culture.</title>
        <authorList>
            <person name="Poehlein A."/>
            <person name="Muehling M."/>
            <person name="Daniel R."/>
        </authorList>
    </citation>
    <scope>NUCLEOTIDE SEQUENCE</scope>
</reference>
<evidence type="ECO:0000256" key="1">
    <source>
        <dbReference type="SAM" id="MobiDB-lite"/>
    </source>
</evidence>
<keyword evidence="2" id="KW-1133">Transmembrane helix</keyword>
<evidence type="ECO:0000313" key="3">
    <source>
        <dbReference type="EMBL" id="OIR01888.1"/>
    </source>
</evidence>
<gene>
    <name evidence="3" type="ORF">GALL_159750</name>
</gene>
<keyword evidence="2" id="KW-0812">Transmembrane</keyword>
<feature type="transmembrane region" description="Helical" evidence="2">
    <location>
        <begin position="57"/>
        <end position="79"/>
    </location>
</feature>
<dbReference type="PANTHER" id="PTHR34351">
    <property type="entry name" value="SLR1927 PROTEIN-RELATED"/>
    <property type="match status" value="1"/>
</dbReference>
<protein>
    <submittedName>
        <fullName evidence="3">Uncharacterized protein</fullName>
    </submittedName>
</protein>
<proteinExistence type="predicted"/>
<feature type="transmembrane region" description="Helical" evidence="2">
    <location>
        <begin position="30"/>
        <end position="51"/>
    </location>
</feature>